<comment type="caution">
    <text evidence="7">The sequence shown here is derived from an EMBL/GenBank/DDBJ whole genome shotgun (WGS) entry which is preliminary data.</text>
</comment>
<evidence type="ECO:0000256" key="1">
    <source>
        <dbReference type="ARBA" id="ARBA00004236"/>
    </source>
</evidence>
<proteinExistence type="predicted"/>
<organism evidence="7 8">
    <name type="scientific">Natronospira bacteriovora</name>
    <dbReference type="NCBI Taxonomy" id="3069753"/>
    <lineage>
        <taxon>Bacteria</taxon>
        <taxon>Pseudomonadati</taxon>
        <taxon>Pseudomonadota</taxon>
        <taxon>Gammaproteobacteria</taxon>
        <taxon>Natronospirales</taxon>
        <taxon>Natronospiraceae</taxon>
        <taxon>Natronospira</taxon>
    </lineage>
</organism>
<keyword evidence="2" id="KW-1003">Cell membrane</keyword>
<evidence type="ECO:0000313" key="8">
    <source>
        <dbReference type="Proteomes" id="UP001239019"/>
    </source>
</evidence>
<dbReference type="InterPro" id="IPR018641">
    <property type="entry name" value="Trfase_1_rSAM/seldom-assoc"/>
</dbReference>
<dbReference type="NCBIfam" id="TIGR04283">
    <property type="entry name" value="glyco_like_mftF"/>
    <property type="match status" value="1"/>
</dbReference>
<dbReference type="Pfam" id="PF00535">
    <property type="entry name" value="Glycos_transf_2"/>
    <property type="match status" value="1"/>
</dbReference>
<evidence type="ECO:0000313" key="7">
    <source>
        <dbReference type="EMBL" id="MDQ2068817.1"/>
    </source>
</evidence>
<gene>
    <name evidence="7" type="ORF">RBH19_02875</name>
</gene>
<dbReference type="PANTHER" id="PTHR43646">
    <property type="entry name" value="GLYCOSYLTRANSFERASE"/>
    <property type="match status" value="1"/>
</dbReference>
<evidence type="ECO:0000256" key="2">
    <source>
        <dbReference type="ARBA" id="ARBA00022475"/>
    </source>
</evidence>
<dbReference type="NCBIfam" id="TIGR04282">
    <property type="entry name" value="glyco_like_cofC"/>
    <property type="match status" value="1"/>
</dbReference>
<sequence>MAVESGRERLTVFSRLPLPGQSKTRLIPALGADGAARLQQAMSLRAITLACLCARRRPGLEARLALSGPLERATDCFGRLLPVEAQASGDLGERMAASFRAGLEAGASRQLIIGSDIPGLSVERLQQALDALQDKELVLGPARDGGYYLIGLGRELPPALFHSMPWGGPEVLGLTLARAAEAGLSCRLLPTLDDVDEAADLGHWRRARRQAPALSPDDGVSVILPVLNEAERIPAQVRRLFAEGADEVIVADGGSEDGSVQAAAEAGARVIHTPPGRAVQMNHAAREARHPLLLFLHADTRLAEGWRDPLFAALSGAGGGERVVAGAFRFKVDGRGLRYRLMEWLVALRCRLLRLPYGDQGLFCRHEVFFRVGGFPETPLMEDYLLVKRLRREGRIHLLPLPALSSARNWERAGFWRVFLAHRLVLIGHALGVPLPRLARLRRRLLRGPERKSA</sequence>
<dbReference type="Proteomes" id="UP001239019">
    <property type="component" value="Unassembled WGS sequence"/>
</dbReference>
<keyword evidence="4" id="KW-0808">Transferase</keyword>
<dbReference type="PANTHER" id="PTHR43646:SF2">
    <property type="entry name" value="GLYCOSYLTRANSFERASE 2-LIKE DOMAIN-CONTAINING PROTEIN"/>
    <property type="match status" value="1"/>
</dbReference>
<dbReference type="InterPro" id="IPR029044">
    <property type="entry name" value="Nucleotide-diphossugar_trans"/>
</dbReference>
<evidence type="ECO:0000256" key="5">
    <source>
        <dbReference type="ARBA" id="ARBA00023136"/>
    </source>
</evidence>
<keyword evidence="5" id="KW-0472">Membrane</keyword>
<keyword evidence="3" id="KW-0328">Glycosyltransferase</keyword>
<dbReference type="InterPro" id="IPR001173">
    <property type="entry name" value="Glyco_trans_2-like"/>
</dbReference>
<name>A0ABU0W471_9GAMM</name>
<dbReference type="SUPFAM" id="SSF53448">
    <property type="entry name" value="Nucleotide-diphospho-sugar transferases"/>
    <property type="match status" value="2"/>
</dbReference>
<dbReference type="EMBL" id="JAVDDT010000002">
    <property type="protein sequence ID" value="MDQ2068817.1"/>
    <property type="molecule type" value="Genomic_DNA"/>
</dbReference>
<evidence type="ECO:0000256" key="3">
    <source>
        <dbReference type="ARBA" id="ARBA00022676"/>
    </source>
</evidence>
<dbReference type="RefSeq" id="WP_306727317.1">
    <property type="nucleotide sequence ID" value="NZ_JAVDDT010000002.1"/>
</dbReference>
<accession>A0ABU0W471</accession>
<feature type="domain" description="Glycosyltransferase 2-like" evidence="6">
    <location>
        <begin position="221"/>
        <end position="374"/>
    </location>
</feature>
<evidence type="ECO:0000259" key="6">
    <source>
        <dbReference type="Pfam" id="PF00535"/>
    </source>
</evidence>
<dbReference type="Pfam" id="PF09837">
    <property type="entry name" value="DUF2064"/>
    <property type="match status" value="1"/>
</dbReference>
<dbReference type="CDD" id="cd02522">
    <property type="entry name" value="GT_2_like_a"/>
    <property type="match status" value="1"/>
</dbReference>
<dbReference type="InterPro" id="IPR026461">
    <property type="entry name" value="Trfase_2_rSAM/seldom_assoc"/>
</dbReference>
<evidence type="ECO:0000256" key="4">
    <source>
        <dbReference type="ARBA" id="ARBA00022679"/>
    </source>
</evidence>
<reference evidence="7 8" key="1">
    <citation type="submission" date="2023-08" db="EMBL/GenBank/DDBJ databases">
        <title>Whole-genome sequencing of halo(alkali)philic microorganisms from hypersaline lakes.</title>
        <authorList>
            <person name="Sorokin D.Y."/>
            <person name="Abbas B."/>
            <person name="Merkel A.Y."/>
        </authorList>
    </citation>
    <scope>NUCLEOTIDE SEQUENCE [LARGE SCALE GENOMIC DNA]</scope>
    <source>
        <strain evidence="7 8">AB-CW4</strain>
    </source>
</reference>
<protein>
    <submittedName>
        <fullName evidence="7">TIGR04283 family arsenosugar biosynthesis glycosyltransferase</fullName>
    </submittedName>
</protein>
<comment type="subcellular location">
    <subcellularLocation>
        <location evidence="1">Cell membrane</location>
    </subcellularLocation>
</comment>
<dbReference type="Gene3D" id="3.90.550.10">
    <property type="entry name" value="Spore Coat Polysaccharide Biosynthesis Protein SpsA, Chain A"/>
    <property type="match status" value="2"/>
</dbReference>
<keyword evidence="8" id="KW-1185">Reference proteome</keyword>